<keyword evidence="6" id="KW-0677">Repeat</keyword>
<dbReference type="GO" id="GO:0005634">
    <property type="term" value="C:nucleus"/>
    <property type="evidence" value="ECO:0007669"/>
    <property type="project" value="TreeGrafter"/>
</dbReference>
<keyword evidence="8" id="KW-0833">Ubl conjugation pathway</keyword>
<dbReference type="PROSITE" id="PS50088">
    <property type="entry name" value="ANK_REPEAT"/>
    <property type="match status" value="5"/>
</dbReference>
<gene>
    <name evidence="14" type="ORF">OLEA9_A092995</name>
</gene>
<dbReference type="PANTHER" id="PTHR24124">
    <property type="entry name" value="ANKYRIN REPEAT FAMILY A"/>
    <property type="match status" value="1"/>
</dbReference>
<evidence type="ECO:0000259" key="13">
    <source>
        <dbReference type="PROSITE" id="PS50089"/>
    </source>
</evidence>
<dbReference type="PROSITE" id="PS50089">
    <property type="entry name" value="ZF_RING_2"/>
    <property type="match status" value="1"/>
</dbReference>
<sequence>MGQGLSCGESQEHELFIAVQKGEMETLEAMADEDPSLLALKSVNKRLSALHVAAANGRFQVLSMLLDRIGNPDILDRHKQTPLMLAAMHGKISCAERLIQAGANILTFDTLHGRTCLHYAAYNGYSDCLQLILSAARSAPVAHSWGFTRFVNIRDGSGSTPLHLAARQGQADCVRILLSSGALVSATACGVGYSHPGSTPLHLAARNGSLDCVRELLAWGADRLLRDSSGRIPYMVATKYKNEACAALLNPSAPEPLTWPSRLKFINELNSEAKALLEKALIMANKEREKAILKETSNTLLPPSNFSCMDDDIEMKWEIFHVKQACDVELCCICFERVSTIEVQKCGHEMCAHCILALCCYNKPNLGINCSKVPVCPFCRIPITQLAVAKSKTNSEVELESIPMKPKSTRKSLNLDEGSSFKSLSPLTSLGRLGRGLGRVAAECNEGFDKQEVLV</sequence>
<comment type="catalytic activity">
    <reaction evidence="1">
        <text>S-ubiquitinyl-[E2 ubiquitin-conjugating enzyme]-L-cysteine + [acceptor protein]-L-lysine = [E2 ubiquitin-conjugating enzyme]-L-cysteine + N(6)-ubiquitinyl-[acceptor protein]-L-lysine.</text>
        <dbReference type="EC" id="2.3.2.27"/>
    </reaction>
</comment>
<comment type="pathway">
    <text evidence="2">Protein modification; protein ubiquitination.</text>
</comment>
<feature type="repeat" description="ANK" evidence="11">
    <location>
        <begin position="112"/>
        <end position="144"/>
    </location>
</feature>
<dbReference type="GO" id="GO:0016874">
    <property type="term" value="F:ligase activity"/>
    <property type="evidence" value="ECO:0007669"/>
    <property type="project" value="UniProtKB-KW"/>
</dbReference>
<organism evidence="14 15">
    <name type="scientific">Olea europaea subsp. europaea</name>
    <dbReference type="NCBI Taxonomy" id="158383"/>
    <lineage>
        <taxon>Eukaryota</taxon>
        <taxon>Viridiplantae</taxon>
        <taxon>Streptophyta</taxon>
        <taxon>Embryophyta</taxon>
        <taxon>Tracheophyta</taxon>
        <taxon>Spermatophyta</taxon>
        <taxon>Magnoliopsida</taxon>
        <taxon>eudicotyledons</taxon>
        <taxon>Gunneridae</taxon>
        <taxon>Pentapetalae</taxon>
        <taxon>asterids</taxon>
        <taxon>lamiids</taxon>
        <taxon>Lamiales</taxon>
        <taxon>Oleaceae</taxon>
        <taxon>Oleeae</taxon>
        <taxon>Olea</taxon>
    </lineage>
</organism>
<dbReference type="Pfam" id="PF12796">
    <property type="entry name" value="Ank_2"/>
    <property type="match status" value="2"/>
</dbReference>
<dbReference type="GO" id="GO:0010468">
    <property type="term" value="P:regulation of gene expression"/>
    <property type="evidence" value="ECO:0007669"/>
    <property type="project" value="TreeGrafter"/>
</dbReference>
<feature type="repeat" description="ANK" evidence="11">
    <location>
        <begin position="157"/>
        <end position="189"/>
    </location>
</feature>
<protein>
    <recommendedName>
        <fullName evidence="3">RING-type E3 ubiquitin transferase</fullName>
        <ecNumber evidence="3">2.3.2.27</ecNumber>
    </recommendedName>
</protein>
<evidence type="ECO:0000256" key="1">
    <source>
        <dbReference type="ARBA" id="ARBA00000900"/>
    </source>
</evidence>
<keyword evidence="7 12" id="KW-0863">Zinc-finger</keyword>
<dbReference type="InterPro" id="IPR036770">
    <property type="entry name" value="Ankyrin_rpt-contain_sf"/>
</dbReference>
<feature type="repeat" description="ANK" evidence="11">
    <location>
        <begin position="78"/>
        <end position="110"/>
    </location>
</feature>
<dbReference type="Gramene" id="OE9A092995T1">
    <property type="protein sequence ID" value="OE9A092995C1"/>
    <property type="gene ID" value="OE9A092995"/>
</dbReference>
<evidence type="ECO:0000256" key="6">
    <source>
        <dbReference type="ARBA" id="ARBA00022737"/>
    </source>
</evidence>
<feature type="domain" description="RING-type" evidence="13">
    <location>
        <begin position="331"/>
        <end position="380"/>
    </location>
</feature>
<dbReference type="Proteomes" id="UP000594638">
    <property type="component" value="Unassembled WGS sequence"/>
</dbReference>
<evidence type="ECO:0000256" key="4">
    <source>
        <dbReference type="ARBA" id="ARBA00022679"/>
    </source>
</evidence>
<keyword evidence="9" id="KW-0862">Zinc</keyword>
<name>A0A8S0TEZ4_OLEEU</name>
<evidence type="ECO:0000256" key="5">
    <source>
        <dbReference type="ARBA" id="ARBA00022723"/>
    </source>
</evidence>
<comment type="caution">
    <text evidence="14">The sequence shown here is derived from an EMBL/GenBank/DDBJ whole genome shotgun (WGS) entry which is preliminary data.</text>
</comment>
<dbReference type="InterPro" id="IPR002110">
    <property type="entry name" value="Ankyrin_rpt"/>
</dbReference>
<dbReference type="GO" id="GO:0008270">
    <property type="term" value="F:zinc ion binding"/>
    <property type="evidence" value="ECO:0007669"/>
    <property type="project" value="UniProtKB-KW"/>
</dbReference>
<keyword evidence="15" id="KW-1185">Reference proteome</keyword>
<dbReference type="EC" id="2.3.2.27" evidence="3"/>
<dbReference type="AlphaFoldDB" id="A0A8S0TEZ4"/>
<evidence type="ECO:0000313" key="15">
    <source>
        <dbReference type="Proteomes" id="UP000594638"/>
    </source>
</evidence>
<dbReference type="EMBL" id="CACTIH010005840">
    <property type="protein sequence ID" value="CAA3002453.1"/>
    <property type="molecule type" value="Genomic_DNA"/>
</dbReference>
<evidence type="ECO:0000256" key="2">
    <source>
        <dbReference type="ARBA" id="ARBA00004906"/>
    </source>
</evidence>
<dbReference type="PANTHER" id="PTHR24124:SF14">
    <property type="entry name" value="CHROMOSOME UNDETERMINED SCAFFOLD_25, WHOLE GENOME SHOTGUN SEQUENCE"/>
    <property type="match status" value="1"/>
</dbReference>
<evidence type="ECO:0000256" key="8">
    <source>
        <dbReference type="ARBA" id="ARBA00022786"/>
    </source>
</evidence>
<evidence type="ECO:0000256" key="10">
    <source>
        <dbReference type="ARBA" id="ARBA00023043"/>
    </source>
</evidence>
<evidence type="ECO:0000313" key="14">
    <source>
        <dbReference type="EMBL" id="CAA3002453.1"/>
    </source>
</evidence>
<feature type="repeat" description="ANK" evidence="11">
    <location>
        <begin position="45"/>
        <end position="77"/>
    </location>
</feature>
<keyword evidence="10 11" id="KW-0040">ANK repeat</keyword>
<keyword evidence="14" id="KW-0436">Ligase</keyword>
<keyword evidence="4" id="KW-0808">Transferase</keyword>
<accession>A0A8S0TEZ4</accession>
<proteinExistence type="predicted"/>
<dbReference type="Pfam" id="PF24921">
    <property type="entry name" value="RING_XB3-XBAT31"/>
    <property type="match status" value="1"/>
</dbReference>
<dbReference type="SUPFAM" id="SSF57850">
    <property type="entry name" value="RING/U-box"/>
    <property type="match status" value="1"/>
</dbReference>
<dbReference type="Gene3D" id="3.30.40.10">
    <property type="entry name" value="Zinc/RING finger domain, C3HC4 (zinc finger)"/>
    <property type="match status" value="1"/>
</dbReference>
<dbReference type="InterPro" id="IPR056760">
    <property type="entry name" value="RING_XB3-like"/>
</dbReference>
<feature type="repeat" description="ANK" evidence="11">
    <location>
        <begin position="196"/>
        <end position="228"/>
    </location>
</feature>
<dbReference type="PROSITE" id="PS00518">
    <property type="entry name" value="ZF_RING_1"/>
    <property type="match status" value="1"/>
</dbReference>
<dbReference type="InterPro" id="IPR001841">
    <property type="entry name" value="Znf_RING"/>
</dbReference>
<dbReference type="OrthoDB" id="194358at2759"/>
<dbReference type="InterPro" id="IPR013083">
    <property type="entry name" value="Znf_RING/FYVE/PHD"/>
</dbReference>
<evidence type="ECO:0000256" key="7">
    <source>
        <dbReference type="ARBA" id="ARBA00022771"/>
    </source>
</evidence>
<dbReference type="GO" id="GO:0061630">
    <property type="term" value="F:ubiquitin protein ligase activity"/>
    <property type="evidence" value="ECO:0007669"/>
    <property type="project" value="UniProtKB-EC"/>
</dbReference>
<dbReference type="SUPFAM" id="SSF48403">
    <property type="entry name" value="Ankyrin repeat"/>
    <property type="match status" value="1"/>
</dbReference>
<dbReference type="InterPro" id="IPR017907">
    <property type="entry name" value="Znf_RING_CS"/>
</dbReference>
<dbReference type="PROSITE" id="PS50297">
    <property type="entry name" value="ANK_REP_REGION"/>
    <property type="match status" value="3"/>
</dbReference>
<reference evidence="14 15" key="1">
    <citation type="submission" date="2019-12" db="EMBL/GenBank/DDBJ databases">
        <authorList>
            <person name="Alioto T."/>
            <person name="Alioto T."/>
            <person name="Gomez Garrido J."/>
        </authorList>
    </citation>
    <scope>NUCLEOTIDE SEQUENCE [LARGE SCALE GENOMIC DNA]</scope>
</reference>
<dbReference type="PRINTS" id="PR01415">
    <property type="entry name" value="ANKYRIN"/>
</dbReference>
<evidence type="ECO:0000256" key="9">
    <source>
        <dbReference type="ARBA" id="ARBA00022833"/>
    </source>
</evidence>
<evidence type="ECO:0000256" key="11">
    <source>
        <dbReference type="PROSITE-ProRule" id="PRU00023"/>
    </source>
</evidence>
<dbReference type="Gene3D" id="1.25.40.20">
    <property type="entry name" value="Ankyrin repeat-containing domain"/>
    <property type="match status" value="2"/>
</dbReference>
<keyword evidence="5" id="KW-0479">Metal-binding</keyword>
<dbReference type="SMART" id="SM00248">
    <property type="entry name" value="ANK"/>
    <property type="match status" value="6"/>
</dbReference>
<evidence type="ECO:0000256" key="12">
    <source>
        <dbReference type="PROSITE-ProRule" id="PRU00175"/>
    </source>
</evidence>
<dbReference type="Pfam" id="PF00023">
    <property type="entry name" value="Ank"/>
    <property type="match status" value="1"/>
</dbReference>
<evidence type="ECO:0000256" key="3">
    <source>
        <dbReference type="ARBA" id="ARBA00012483"/>
    </source>
</evidence>